<dbReference type="InterPro" id="IPR000883">
    <property type="entry name" value="Cyt_C_Oxase_1"/>
</dbReference>
<feature type="transmembrane region" description="Helical" evidence="2">
    <location>
        <begin position="187"/>
        <end position="204"/>
    </location>
</feature>
<dbReference type="GO" id="GO:0004129">
    <property type="term" value="F:cytochrome-c oxidase activity"/>
    <property type="evidence" value="ECO:0007669"/>
    <property type="project" value="InterPro"/>
</dbReference>
<dbReference type="InterPro" id="IPR023616">
    <property type="entry name" value="Cyt_c_oxase-like_su1_dom"/>
</dbReference>
<keyword evidence="2" id="KW-0472">Membrane</keyword>
<evidence type="ECO:0000259" key="3">
    <source>
        <dbReference type="PROSITE" id="PS50855"/>
    </source>
</evidence>
<feature type="transmembrane region" description="Helical" evidence="2">
    <location>
        <begin position="115"/>
        <end position="133"/>
    </location>
</feature>
<feature type="transmembrane region" description="Helical" evidence="2">
    <location>
        <begin position="82"/>
        <end position="103"/>
    </location>
</feature>
<feature type="transmembrane region" description="Helical" evidence="2">
    <location>
        <begin position="247"/>
        <end position="268"/>
    </location>
</feature>
<reference evidence="5" key="1">
    <citation type="submission" date="2016-12" db="EMBL/GenBank/DDBJ databases">
        <authorList>
            <person name="Varghese N."/>
            <person name="Submissions S."/>
        </authorList>
    </citation>
    <scope>NUCLEOTIDE SEQUENCE [LARGE SCALE GENOMIC DNA]</scope>
    <source>
        <strain evidence="5">DSM 18830</strain>
    </source>
</reference>
<gene>
    <name evidence="4" type="ORF">SAMN05443547_2213</name>
</gene>
<keyword evidence="1" id="KW-0679">Respiratory chain</keyword>
<feature type="transmembrane region" description="Helical" evidence="2">
    <location>
        <begin position="288"/>
        <end position="311"/>
    </location>
</feature>
<keyword evidence="1" id="KW-0813">Transport</keyword>
<dbReference type="Proteomes" id="UP000184611">
    <property type="component" value="Unassembled WGS sequence"/>
</dbReference>
<feature type="transmembrane region" description="Helical" evidence="2">
    <location>
        <begin position="145"/>
        <end position="167"/>
    </location>
</feature>
<protein>
    <submittedName>
        <fullName evidence="4">Nitric oxide reductase subunit B</fullName>
    </submittedName>
</protein>
<keyword evidence="2" id="KW-0812">Transmembrane</keyword>
<proteinExistence type="predicted"/>
<evidence type="ECO:0000313" key="4">
    <source>
        <dbReference type="EMBL" id="SHO73839.1"/>
    </source>
</evidence>
<dbReference type="SUPFAM" id="SSF81442">
    <property type="entry name" value="Cytochrome c oxidase subunit I-like"/>
    <property type="match status" value="1"/>
</dbReference>
<feature type="transmembrane region" description="Helical" evidence="2">
    <location>
        <begin position="405"/>
        <end position="429"/>
    </location>
</feature>
<dbReference type="Gene3D" id="1.20.210.10">
    <property type="entry name" value="Cytochrome c oxidase-like, subunit I domain"/>
    <property type="match status" value="1"/>
</dbReference>
<dbReference type="OrthoDB" id="9767153at2"/>
<feature type="transmembrane region" description="Helical" evidence="2">
    <location>
        <begin position="51"/>
        <end position="70"/>
    </location>
</feature>
<dbReference type="GO" id="GO:0009060">
    <property type="term" value="P:aerobic respiration"/>
    <property type="evidence" value="ECO:0007669"/>
    <property type="project" value="InterPro"/>
</dbReference>
<name>A0A1M7ZY92_9FLAO</name>
<keyword evidence="1" id="KW-0249">Electron transport</keyword>
<dbReference type="STRING" id="416016.SAMN05443547_2213"/>
<dbReference type="GO" id="GO:0020037">
    <property type="term" value="F:heme binding"/>
    <property type="evidence" value="ECO:0007669"/>
    <property type="project" value="InterPro"/>
</dbReference>
<dbReference type="EMBL" id="FRYK01000004">
    <property type="protein sequence ID" value="SHO73839.1"/>
    <property type="molecule type" value="Genomic_DNA"/>
</dbReference>
<feature type="transmembrane region" description="Helical" evidence="2">
    <location>
        <begin position="323"/>
        <end position="345"/>
    </location>
</feature>
<dbReference type="Pfam" id="PF00115">
    <property type="entry name" value="COX1"/>
    <property type="match status" value="1"/>
</dbReference>
<keyword evidence="5" id="KW-1185">Reference proteome</keyword>
<evidence type="ECO:0000256" key="2">
    <source>
        <dbReference type="SAM" id="Phobius"/>
    </source>
</evidence>
<accession>A0A1M7ZY92</accession>
<evidence type="ECO:0000313" key="5">
    <source>
        <dbReference type="Proteomes" id="UP000184611"/>
    </source>
</evidence>
<organism evidence="4 5">
    <name type="scientific">Flavobacterium cucumis</name>
    <dbReference type="NCBI Taxonomy" id="416016"/>
    <lineage>
        <taxon>Bacteria</taxon>
        <taxon>Pseudomonadati</taxon>
        <taxon>Bacteroidota</taxon>
        <taxon>Flavobacteriia</taxon>
        <taxon>Flavobacteriales</taxon>
        <taxon>Flavobacteriaceae</taxon>
        <taxon>Flavobacterium</taxon>
    </lineage>
</organism>
<feature type="transmembrane region" description="Helical" evidence="2">
    <location>
        <begin position="357"/>
        <end position="385"/>
    </location>
</feature>
<dbReference type="GO" id="GO:0016020">
    <property type="term" value="C:membrane"/>
    <property type="evidence" value="ECO:0007669"/>
    <property type="project" value="InterPro"/>
</dbReference>
<evidence type="ECO:0000256" key="1">
    <source>
        <dbReference type="ARBA" id="ARBA00022660"/>
    </source>
</evidence>
<feature type="transmembrane region" description="Helical" evidence="2">
    <location>
        <begin position="216"/>
        <end position="235"/>
    </location>
</feature>
<dbReference type="InterPro" id="IPR036927">
    <property type="entry name" value="Cyt_c_oxase-like_su1_sf"/>
</dbReference>
<sequence>MKNFGIWLIRIALVLFVLGLFFGHLASESYRITQPKSGVMGFLSLRPLHVSSAYLGIITAGLGFVTLIIAKMKTTRFGIFLQYLHFSLWVIALIGIFYSYFIGDFGGREYWEFNPVWALPIFISFIVFLVFYLHQIGFFFKWPVYYWMWFTGIIFFIFTFIENYLWIFPYFRQHFIADMTIQWKVNGSLVGAINQIIYGVAFYLMEKISGDEKSSYQKLSFAMYFLGMFNLMFNWGHHIYLLPTEKYIHYIAYTVSMTEWIILIRIFYKWSQQIKENKQFYYFFPYRFLMAADYWVTLNLTLALFMSIPAINLYTHGTHITVAHAMGTTIGINTMIILAGVFYFIKPTFNSAKWRMYGSVTFWIVQVTLLLFLISLIEMGIQRAIWQAGLTSDSFSKMSNANGNWVLAFIILGTILMFSMASFFIYLLIQSYKKNKLEPES</sequence>
<keyword evidence="2" id="KW-1133">Transmembrane helix</keyword>
<dbReference type="AlphaFoldDB" id="A0A1M7ZY92"/>
<dbReference type="PROSITE" id="PS50855">
    <property type="entry name" value="COX1"/>
    <property type="match status" value="1"/>
</dbReference>
<feature type="domain" description="Cytochrome oxidase subunit I profile" evidence="3">
    <location>
        <begin position="1"/>
        <end position="441"/>
    </location>
</feature>
<dbReference type="RefSeq" id="WP_073584391.1">
    <property type="nucleotide sequence ID" value="NZ_CBCSEA010000007.1"/>
</dbReference>